<name>A0A0C3NJ29_PHLG1</name>
<evidence type="ECO:0000313" key="3">
    <source>
        <dbReference type="Proteomes" id="UP000053257"/>
    </source>
</evidence>
<proteinExistence type="predicted"/>
<gene>
    <name evidence="2" type="ORF">PHLGIDRAFT_120319</name>
</gene>
<keyword evidence="3" id="KW-1185">Reference proteome</keyword>
<organism evidence="2 3">
    <name type="scientific">Phlebiopsis gigantea (strain 11061_1 CR5-6)</name>
    <name type="common">White-rot fungus</name>
    <name type="synonym">Peniophora gigantea</name>
    <dbReference type="NCBI Taxonomy" id="745531"/>
    <lineage>
        <taxon>Eukaryota</taxon>
        <taxon>Fungi</taxon>
        <taxon>Dikarya</taxon>
        <taxon>Basidiomycota</taxon>
        <taxon>Agaricomycotina</taxon>
        <taxon>Agaricomycetes</taxon>
        <taxon>Polyporales</taxon>
        <taxon>Phanerochaetaceae</taxon>
        <taxon>Phlebiopsis</taxon>
    </lineage>
</organism>
<dbReference type="EMBL" id="KN840559">
    <property type="protein sequence ID" value="KIP04904.1"/>
    <property type="molecule type" value="Genomic_DNA"/>
</dbReference>
<dbReference type="AlphaFoldDB" id="A0A0C3NJ29"/>
<dbReference type="Proteomes" id="UP000053257">
    <property type="component" value="Unassembled WGS sequence"/>
</dbReference>
<accession>A0A0C3NJ29</accession>
<protein>
    <submittedName>
        <fullName evidence="2">Uncharacterized protein</fullName>
    </submittedName>
</protein>
<evidence type="ECO:0000256" key="1">
    <source>
        <dbReference type="SAM" id="MobiDB-lite"/>
    </source>
</evidence>
<sequence>MARAICVPAPPPGHPATLIKPRSQHGDRRAVSASGITLWGSAAAPRTSAGHARHVLAPLSSGATRNWGTTLPGEPAERPLTALGHLSGAGPTPGHLAERARLSSGPDSVATVHLAHWGLRQNFALPAFVSSSVDDLQPRAVAAARRGEPSYAFRRAAAPKAHRQPASDTHCPF</sequence>
<feature type="region of interest" description="Disordered" evidence="1">
    <location>
        <begin position="1"/>
        <end position="26"/>
    </location>
</feature>
<dbReference type="HOGENOM" id="CLU_1548160_0_0_1"/>
<reference evidence="2 3" key="1">
    <citation type="journal article" date="2014" name="PLoS Genet.">
        <title>Analysis of the Phlebiopsis gigantea genome, transcriptome and secretome provides insight into its pioneer colonization strategies of wood.</title>
        <authorList>
            <person name="Hori C."/>
            <person name="Ishida T."/>
            <person name="Igarashi K."/>
            <person name="Samejima M."/>
            <person name="Suzuki H."/>
            <person name="Master E."/>
            <person name="Ferreira P."/>
            <person name="Ruiz-Duenas F.J."/>
            <person name="Held B."/>
            <person name="Canessa P."/>
            <person name="Larrondo L.F."/>
            <person name="Schmoll M."/>
            <person name="Druzhinina I.S."/>
            <person name="Kubicek C.P."/>
            <person name="Gaskell J.A."/>
            <person name="Kersten P."/>
            <person name="St John F."/>
            <person name="Glasner J."/>
            <person name="Sabat G."/>
            <person name="Splinter BonDurant S."/>
            <person name="Syed K."/>
            <person name="Yadav J."/>
            <person name="Mgbeahuruike A.C."/>
            <person name="Kovalchuk A."/>
            <person name="Asiegbu F.O."/>
            <person name="Lackner G."/>
            <person name="Hoffmeister D."/>
            <person name="Rencoret J."/>
            <person name="Gutierrez A."/>
            <person name="Sun H."/>
            <person name="Lindquist E."/>
            <person name="Barry K."/>
            <person name="Riley R."/>
            <person name="Grigoriev I.V."/>
            <person name="Henrissat B."/>
            <person name="Kues U."/>
            <person name="Berka R.M."/>
            <person name="Martinez A.T."/>
            <person name="Covert S.F."/>
            <person name="Blanchette R.A."/>
            <person name="Cullen D."/>
        </authorList>
    </citation>
    <scope>NUCLEOTIDE SEQUENCE [LARGE SCALE GENOMIC DNA]</scope>
    <source>
        <strain evidence="2 3">11061_1 CR5-6</strain>
    </source>
</reference>
<evidence type="ECO:0000313" key="2">
    <source>
        <dbReference type="EMBL" id="KIP04904.1"/>
    </source>
</evidence>